<gene>
    <name evidence="2" type="ORF">BRARA_A02258</name>
</gene>
<sequence length="245" mass="28474">MLPLKLHFHSSQYQKSLKLSGKCYIDTAIRTIQTILKEKEVEWFIEHPQFQHFFHIKNRKQKWMGMWVLVLRSACVAKKHELWFVVNGVPIRYSLRELGLISGLYCHEYPPNHERLGGTTFMNKYFGERRVTYADLEKQMLAMKSKPSEDHKKMVVLFFLASILVGGRKSGEGASHVDSFFLRVVDDLDACLTFPWGRYAFEHNLKDVSSFLDKCDGVAATSWVFTSFPIPLEWNQGIQSESCEQ</sequence>
<evidence type="ECO:0000313" key="3">
    <source>
        <dbReference type="Proteomes" id="UP000264353"/>
    </source>
</evidence>
<dbReference type="Pfam" id="PF09331">
    <property type="entry name" value="DUF1985"/>
    <property type="match status" value="1"/>
</dbReference>
<dbReference type="InterPro" id="IPR015410">
    <property type="entry name" value="DUF1985"/>
</dbReference>
<protein>
    <recommendedName>
        <fullName evidence="1">DUF1985 domain-containing protein</fullName>
    </recommendedName>
</protein>
<name>A0A398APA3_BRACM</name>
<evidence type="ECO:0000313" key="2">
    <source>
        <dbReference type="EMBL" id="RID79525.1"/>
    </source>
</evidence>
<dbReference type="Proteomes" id="UP000264353">
    <property type="component" value="Chromosome A1"/>
</dbReference>
<dbReference type="EMBL" id="CM010628">
    <property type="protein sequence ID" value="RID79525.1"/>
    <property type="molecule type" value="Genomic_DNA"/>
</dbReference>
<reference evidence="2 3" key="1">
    <citation type="submission" date="2018-06" db="EMBL/GenBank/DDBJ databases">
        <title>WGS assembly of Brassica rapa FPsc.</title>
        <authorList>
            <person name="Bowman J."/>
            <person name="Kohchi T."/>
            <person name="Yamato K."/>
            <person name="Jenkins J."/>
            <person name="Shu S."/>
            <person name="Ishizaki K."/>
            <person name="Yamaoka S."/>
            <person name="Nishihama R."/>
            <person name="Nakamura Y."/>
            <person name="Berger F."/>
            <person name="Adam C."/>
            <person name="Aki S."/>
            <person name="Althoff F."/>
            <person name="Araki T."/>
            <person name="Arteaga-Vazquez M."/>
            <person name="Balasubrmanian S."/>
            <person name="Bauer D."/>
            <person name="Boehm C."/>
            <person name="Briginshaw L."/>
            <person name="Caballero-Perez J."/>
            <person name="Catarino B."/>
            <person name="Chen F."/>
            <person name="Chiyoda S."/>
            <person name="Chovatia M."/>
            <person name="Davies K."/>
            <person name="Delmans M."/>
            <person name="Demura T."/>
            <person name="Dierschke T."/>
            <person name="Dolan L."/>
            <person name="Dorantes-Acosta A."/>
            <person name="Eklund D."/>
            <person name="Florent S."/>
            <person name="Flores-Sandoval E."/>
            <person name="Fujiyama A."/>
            <person name="Fukuzawa H."/>
            <person name="Galik B."/>
            <person name="Grimanelli D."/>
            <person name="Grimwood J."/>
            <person name="Grossniklaus U."/>
            <person name="Hamada T."/>
            <person name="Haseloff J."/>
            <person name="Hetherington A."/>
            <person name="Higo A."/>
            <person name="Hirakawa Y."/>
            <person name="Hundley H."/>
            <person name="Ikeda Y."/>
            <person name="Inoue K."/>
            <person name="Inoue S."/>
            <person name="Ishida S."/>
            <person name="Jia Q."/>
            <person name="Kakita M."/>
            <person name="Kanazawa T."/>
            <person name="Kawai Y."/>
            <person name="Kawashima T."/>
            <person name="Kennedy M."/>
            <person name="Kinose K."/>
            <person name="Kinoshita T."/>
            <person name="Kohara Y."/>
            <person name="Koide E."/>
            <person name="Komatsu K."/>
            <person name="Kopischke S."/>
            <person name="Kubo M."/>
            <person name="Kyozuka J."/>
            <person name="Lagercrantz U."/>
            <person name="Lin S."/>
            <person name="Lindquist E."/>
            <person name="Lipzen A."/>
            <person name="Lu C."/>
            <person name="Luna E."/>
            <person name="Martienssen R."/>
            <person name="Minamino N."/>
            <person name="Mizutani M."/>
            <person name="Mizutani M."/>
            <person name="Mochizuki N."/>
            <person name="Monte I."/>
            <person name="Mosher R."/>
            <person name="Nagasaki H."/>
            <person name="Nakagami H."/>
            <person name="Naramoto S."/>
            <person name="Nishitani K."/>
            <person name="Ohtani M."/>
            <person name="Okamoto T."/>
            <person name="Okumura M."/>
            <person name="Phillips J."/>
            <person name="Pollak B."/>
            <person name="Reinders A."/>
            <person name="Roevekamp M."/>
            <person name="Sano R."/>
            <person name="Sawa S."/>
            <person name="Schmid M."/>
            <person name="Shirakawa M."/>
            <person name="Solano R."/>
            <person name="Spunde A."/>
            <person name="Suetsugu N."/>
            <person name="Sugano S."/>
            <person name="Sugiyama A."/>
            <person name="Sun R."/>
            <person name="Suzuki Y."/>
            <person name="Takenaka M."/>
            <person name="Takezawa D."/>
            <person name="Tomogane H."/>
            <person name="Tsuzuki M."/>
            <person name="Ueda T."/>
            <person name="Umeda M."/>
            <person name="Ward J."/>
            <person name="Watanabe Y."/>
            <person name="Yazaki K."/>
            <person name="Yokoyama R."/>
            <person name="Yoshitake Y."/>
            <person name="Yotsui I."/>
            <person name="Zachgo S."/>
            <person name="Schmutz J."/>
        </authorList>
    </citation>
    <scope>NUCLEOTIDE SEQUENCE [LARGE SCALE GENOMIC DNA]</scope>
    <source>
        <strain evidence="3">cv. B-3</strain>
    </source>
</reference>
<accession>A0A398APA3</accession>
<dbReference type="AlphaFoldDB" id="A0A398APA3"/>
<evidence type="ECO:0000259" key="1">
    <source>
        <dbReference type="Pfam" id="PF09331"/>
    </source>
</evidence>
<dbReference type="PANTHER" id="PTHR48449:SF1">
    <property type="entry name" value="DUF1985 DOMAIN-CONTAINING PROTEIN"/>
    <property type="match status" value="1"/>
</dbReference>
<feature type="domain" description="DUF1985" evidence="1">
    <location>
        <begin position="71"/>
        <end position="203"/>
    </location>
</feature>
<dbReference type="PANTHER" id="PTHR48449">
    <property type="entry name" value="DUF1985 DOMAIN-CONTAINING PROTEIN"/>
    <property type="match status" value="1"/>
</dbReference>
<organism evidence="2 3">
    <name type="scientific">Brassica campestris</name>
    <name type="common">Field mustard</name>
    <dbReference type="NCBI Taxonomy" id="3711"/>
    <lineage>
        <taxon>Eukaryota</taxon>
        <taxon>Viridiplantae</taxon>
        <taxon>Streptophyta</taxon>
        <taxon>Embryophyta</taxon>
        <taxon>Tracheophyta</taxon>
        <taxon>Spermatophyta</taxon>
        <taxon>Magnoliopsida</taxon>
        <taxon>eudicotyledons</taxon>
        <taxon>Gunneridae</taxon>
        <taxon>Pentapetalae</taxon>
        <taxon>rosids</taxon>
        <taxon>malvids</taxon>
        <taxon>Brassicales</taxon>
        <taxon>Brassicaceae</taxon>
        <taxon>Brassiceae</taxon>
        <taxon>Brassica</taxon>
    </lineage>
</organism>
<proteinExistence type="predicted"/>